<evidence type="ECO:0000259" key="1">
    <source>
        <dbReference type="PROSITE" id="PS50006"/>
    </source>
</evidence>
<dbReference type="CDD" id="cd00060">
    <property type="entry name" value="FHA"/>
    <property type="match status" value="1"/>
</dbReference>
<dbReference type="AlphaFoldDB" id="A0A3B1AJZ1"/>
<dbReference type="InterPro" id="IPR008984">
    <property type="entry name" value="SMAD_FHA_dom_sf"/>
</dbReference>
<reference evidence="2" key="1">
    <citation type="submission" date="2018-06" db="EMBL/GenBank/DDBJ databases">
        <authorList>
            <person name="Zhirakovskaya E."/>
        </authorList>
    </citation>
    <scope>NUCLEOTIDE SEQUENCE</scope>
</reference>
<dbReference type="Pfam" id="PF00498">
    <property type="entry name" value="FHA"/>
    <property type="match status" value="1"/>
</dbReference>
<feature type="domain" description="FHA" evidence="1">
    <location>
        <begin position="23"/>
        <end position="72"/>
    </location>
</feature>
<sequence length="94" mass="10388">MATLTVIDSTNKHENIKLQPGTVFIGRAKDNDVNFEDKLVSAHHAKIVTCFDASYIEDLSSTNGTFINGKRIKLHTLHPGDEITVGQLRLVVNN</sequence>
<protein>
    <recommendedName>
        <fullName evidence="1">FHA domain-containing protein</fullName>
    </recommendedName>
</protein>
<dbReference type="SMART" id="SM00240">
    <property type="entry name" value="FHA"/>
    <property type="match status" value="1"/>
</dbReference>
<dbReference type="SUPFAM" id="SSF49879">
    <property type="entry name" value="SMAD/FHA domain"/>
    <property type="match status" value="1"/>
</dbReference>
<dbReference type="InterPro" id="IPR000253">
    <property type="entry name" value="FHA_dom"/>
</dbReference>
<proteinExistence type="predicted"/>
<dbReference type="EMBL" id="UOFR01000075">
    <property type="protein sequence ID" value="VAX00343.1"/>
    <property type="molecule type" value="Genomic_DNA"/>
</dbReference>
<gene>
    <name evidence="2" type="ORF">MNBD_GAMMA21-655</name>
</gene>
<dbReference type="Gene3D" id="2.60.200.20">
    <property type="match status" value="1"/>
</dbReference>
<evidence type="ECO:0000313" key="2">
    <source>
        <dbReference type="EMBL" id="VAX00343.1"/>
    </source>
</evidence>
<name>A0A3B1AJZ1_9ZZZZ</name>
<dbReference type="PROSITE" id="PS50006">
    <property type="entry name" value="FHA_DOMAIN"/>
    <property type="match status" value="1"/>
</dbReference>
<organism evidence="2">
    <name type="scientific">hydrothermal vent metagenome</name>
    <dbReference type="NCBI Taxonomy" id="652676"/>
    <lineage>
        <taxon>unclassified sequences</taxon>
        <taxon>metagenomes</taxon>
        <taxon>ecological metagenomes</taxon>
    </lineage>
</organism>
<dbReference type="PANTHER" id="PTHR23308">
    <property type="entry name" value="NUCLEAR INHIBITOR OF PROTEIN PHOSPHATASE-1"/>
    <property type="match status" value="1"/>
</dbReference>
<dbReference type="InterPro" id="IPR050923">
    <property type="entry name" value="Cell_Proc_Reg/RNA_Proc"/>
</dbReference>
<accession>A0A3B1AJZ1</accession>